<evidence type="ECO:0000256" key="7">
    <source>
        <dbReference type="ARBA" id="ARBA00022927"/>
    </source>
</evidence>
<keyword evidence="8" id="KW-0333">Golgi apparatus</keyword>
<evidence type="ECO:0000256" key="1">
    <source>
        <dbReference type="ARBA" id="ARBA00004255"/>
    </source>
</evidence>
<dbReference type="InterPro" id="IPR029021">
    <property type="entry name" value="Prot-tyrosine_phosphatase-like"/>
</dbReference>
<keyword evidence="3" id="KW-0813">Transport</keyword>
<dbReference type="Proteomes" id="UP000541610">
    <property type="component" value="Unassembled WGS sequence"/>
</dbReference>
<protein>
    <submittedName>
        <fullName evidence="14">Coatomer subunit beta</fullName>
    </submittedName>
</protein>
<dbReference type="InterPro" id="IPR016024">
    <property type="entry name" value="ARM-type_fold"/>
</dbReference>
<evidence type="ECO:0000256" key="3">
    <source>
        <dbReference type="ARBA" id="ARBA00022448"/>
    </source>
</evidence>
<evidence type="ECO:0000256" key="9">
    <source>
        <dbReference type="ARBA" id="ARBA00023136"/>
    </source>
</evidence>
<keyword evidence="6" id="KW-0931">ER-Golgi transport</keyword>
<dbReference type="GO" id="GO:0006891">
    <property type="term" value="P:intra-Golgi vesicle-mediated transport"/>
    <property type="evidence" value="ECO:0007669"/>
    <property type="project" value="TreeGrafter"/>
</dbReference>
<keyword evidence="4" id="KW-0963">Cytoplasm</keyword>
<dbReference type="GO" id="GO:0030126">
    <property type="term" value="C:COPI vesicle coat"/>
    <property type="evidence" value="ECO:0007669"/>
    <property type="project" value="InterPro"/>
</dbReference>
<comment type="subcellular location">
    <subcellularLocation>
        <location evidence="2">Cytoplasmic vesicle</location>
        <location evidence="2">COPI-coated vesicle membrane</location>
        <topology evidence="2">Peripheral membrane protein</topology>
        <orientation evidence="2">Cytoplasmic side</orientation>
    </subcellularLocation>
    <subcellularLocation>
        <location evidence="1">Golgi apparatus membrane</location>
        <topology evidence="1">Peripheral membrane protein</topology>
        <orientation evidence="1">Cytoplasmic side</orientation>
    </subcellularLocation>
</comment>
<dbReference type="InterPro" id="IPR000340">
    <property type="entry name" value="Dual-sp_phosphatase_cat-dom"/>
</dbReference>
<dbReference type="OrthoDB" id="10261439at2759"/>
<keyword evidence="12" id="KW-1133">Transmembrane helix</keyword>
<dbReference type="SMART" id="SM00195">
    <property type="entry name" value="DSPc"/>
    <property type="match status" value="1"/>
</dbReference>
<gene>
    <name evidence="14" type="primary">COPB1</name>
    <name evidence="14" type="ORF">FOZ60_003678</name>
</gene>
<feature type="compositionally biased region" description="Basic and acidic residues" evidence="11">
    <location>
        <begin position="1384"/>
        <end position="1398"/>
    </location>
</feature>
<dbReference type="Gene3D" id="3.90.190.10">
    <property type="entry name" value="Protein tyrosine phosphatase superfamily"/>
    <property type="match status" value="2"/>
</dbReference>
<evidence type="ECO:0000256" key="10">
    <source>
        <dbReference type="ARBA" id="ARBA00023329"/>
    </source>
</evidence>
<evidence type="ECO:0000256" key="6">
    <source>
        <dbReference type="ARBA" id="ARBA00022892"/>
    </source>
</evidence>
<dbReference type="GO" id="GO:0005198">
    <property type="term" value="F:structural molecule activity"/>
    <property type="evidence" value="ECO:0007669"/>
    <property type="project" value="InterPro"/>
</dbReference>
<dbReference type="Pfam" id="PF14806">
    <property type="entry name" value="Coatomer_b_Cpla"/>
    <property type="match status" value="1"/>
</dbReference>
<evidence type="ECO:0000256" key="11">
    <source>
        <dbReference type="SAM" id="MobiDB-lite"/>
    </source>
</evidence>
<feature type="transmembrane region" description="Helical" evidence="12">
    <location>
        <begin position="1408"/>
        <end position="1425"/>
    </location>
</feature>
<keyword evidence="12" id="KW-0812">Transmembrane</keyword>
<evidence type="ECO:0000256" key="12">
    <source>
        <dbReference type="SAM" id="Phobius"/>
    </source>
</evidence>
<feature type="region of interest" description="Disordered" evidence="11">
    <location>
        <begin position="754"/>
        <end position="773"/>
    </location>
</feature>
<dbReference type="InterPro" id="IPR016460">
    <property type="entry name" value="COPB1"/>
</dbReference>
<dbReference type="SUPFAM" id="SSF48371">
    <property type="entry name" value="ARM repeat"/>
    <property type="match status" value="1"/>
</dbReference>
<evidence type="ECO:0000256" key="5">
    <source>
        <dbReference type="ARBA" id="ARBA00022737"/>
    </source>
</evidence>
<evidence type="ECO:0000259" key="13">
    <source>
        <dbReference type="SMART" id="SM00195"/>
    </source>
</evidence>
<keyword evidence="9 12" id="KW-0472">Membrane</keyword>
<name>A0A7J6PHP5_PEROL</name>
<accession>A0A7J6PHP5</accession>
<dbReference type="SUPFAM" id="SSF52799">
    <property type="entry name" value="(Phosphotyrosine protein) phosphatases II"/>
    <property type="match status" value="1"/>
</dbReference>
<keyword evidence="5" id="KW-0677">Repeat</keyword>
<dbReference type="PANTHER" id="PTHR10635">
    <property type="entry name" value="COATOMER SUBUNIT BETA"/>
    <property type="match status" value="1"/>
</dbReference>
<reference evidence="14 15" key="1">
    <citation type="submission" date="2020-04" db="EMBL/GenBank/DDBJ databases">
        <title>Perkinsus olseni comparative genomics.</title>
        <authorList>
            <person name="Bogema D.R."/>
        </authorList>
    </citation>
    <scope>NUCLEOTIDE SEQUENCE [LARGE SCALE GENOMIC DNA]</scope>
    <source>
        <strain evidence="14">00978-12</strain>
    </source>
</reference>
<dbReference type="Pfam" id="PF01602">
    <property type="entry name" value="Adaptin_N"/>
    <property type="match status" value="1"/>
</dbReference>
<dbReference type="InterPro" id="IPR029446">
    <property type="entry name" value="COPB1_appendage_platform_dom"/>
</dbReference>
<dbReference type="InterPro" id="IPR011710">
    <property type="entry name" value="Coatomer_bsu_C"/>
</dbReference>
<dbReference type="GO" id="GO:0006888">
    <property type="term" value="P:endoplasmic reticulum to Golgi vesicle-mediated transport"/>
    <property type="evidence" value="ECO:0007669"/>
    <property type="project" value="TreeGrafter"/>
</dbReference>
<evidence type="ECO:0000256" key="4">
    <source>
        <dbReference type="ARBA" id="ARBA00022490"/>
    </source>
</evidence>
<keyword evidence="7" id="KW-0653">Protein transport</keyword>
<evidence type="ECO:0000313" key="14">
    <source>
        <dbReference type="EMBL" id="KAF4695665.1"/>
    </source>
</evidence>
<organism evidence="14 15">
    <name type="scientific">Perkinsus olseni</name>
    <name type="common">Perkinsus atlanticus</name>
    <dbReference type="NCBI Taxonomy" id="32597"/>
    <lineage>
        <taxon>Eukaryota</taxon>
        <taxon>Sar</taxon>
        <taxon>Alveolata</taxon>
        <taxon>Perkinsozoa</taxon>
        <taxon>Perkinsea</taxon>
        <taxon>Perkinsida</taxon>
        <taxon>Perkinsidae</taxon>
        <taxon>Perkinsus</taxon>
    </lineage>
</organism>
<keyword evidence="10" id="KW-0968">Cytoplasmic vesicle</keyword>
<dbReference type="GO" id="GO:0006886">
    <property type="term" value="P:intracellular protein transport"/>
    <property type="evidence" value="ECO:0007669"/>
    <property type="project" value="InterPro"/>
</dbReference>
<comment type="caution">
    <text evidence="14">The sequence shown here is derived from an EMBL/GenBank/DDBJ whole genome shotgun (WGS) entry which is preliminary data.</text>
</comment>
<sequence>MSVTPTATNSPTEQQQAGGPQGCTLLIYYDKGVPPTQQELQKRIENACAANQRNSDKLIAVLEELLLLMINGESYPRLLMTMIRFVVPKQDHRVKKLLMIYWELCEKTNDDGSLKEEMILVVNALRNDLMHPNEYVRGSTLRLLCKLKYYRILEPLTEAILRNLTHRHSYVRRNAVMCVYAIVSTFGEEMMPTASQEVENLLLVEGDLSTKRNAFLMLMLTPHNEEKAMSYVFSMQDQVANLGDICQLVILELIRRVNKHRPEVKGALLKVVYTLRESPSPAVQYETANTLVILSKSHVAIGAAAEAYVNLVVTQADNNVKLIVLDRIDLLRKRYKQAMEPLVMDLLRGLSCPAVEVRRKILDICTPLVNSRNIADVVGMLKKELIKTQDTSTSEGNTEYRRLLIRALHLSTTRVGDATYASQVVSVLLDILTEQTDVKASDSAAVAADIVMFVRETIIRHEQLRESILTRLAESLNEIRQSRVIRGCLWLLGEFSPDCGKELSQSVLEEIIDCLSPFPIKPKSTEGEKEEKTKQPAETGTKVTTRTVVLADGTYANETVYDWYDGGSAAEEDRNDKESKTPMRSKLISEGDSLLATMVGVTATKLLVKGGVLHSCPVVLKNQICFLLANLVRLCENVSKQEGASDVEASASGAVNGRVTDTDAVSRLTQCVRAIVAPNKSIERSCQREWGSGNQARNALKQVLELEAGEDPANAEESTMRDTSKQPDDLVFFRQLKPGATVDDDGDDSGCDLFQSDDSSMITASTTDGSPTSEFETGALFAERLDKVLPMTGLADPVYVEGFLRVHSFDLVLELNVFNRTNTTLQNIQVELSTQGDLKIVERPQCVTLAPGAHAVVYATIKVSSTETGVIYGYVAYDMKSADDKVREVEAVFYGSEFEWENKINITNTSVEPRKFLANLMENTNMSIVGRREVRAGVKSGEDTHTAKKALVKAEVARELNESSSLSKLLGPQSKFVAVNLYARSIFGEDALANVSLEKNPDGSLSGSVRIRSRTQGIALSLGDRITLIQRKQQQKQSQKKSSAKRSEAKKPVAEAPQLLPQTAIGPASYEALEKEYSRREGEIAQSSGCGSPTNSYLNGMHPSQVPFHDVDTKTKKSMLRGLMVLQTVKADNDVHKVADRLFIGSIGGALNVEELQKNGITHILCVATGIKPMHEDKFTYFSVQILDSESESLLDVRKGMSRSVAVVLAYLVYARHMPLRLAFTHIRRVRPESSPNSGFMRQLSAFEQSMLKSGTHDGDSQVDASGKSKGEIERDIAGLVPEAKEILRSMDGDGASPSQQEAPTEAEIEELWVRVRRAADVVETRRRSCSTCDDMSCGGGGACRPIHGMKGGRHSDARCRSSSSPGAFGFLRYRGKGPPARRCRPDSAVEDGVEGRGGRHRRRARQLLKMVLLALAAVITVLAIQRNLETMMALTGGGGGG</sequence>
<dbReference type="InterPro" id="IPR011989">
    <property type="entry name" value="ARM-like"/>
</dbReference>
<dbReference type="Gene3D" id="1.25.10.10">
    <property type="entry name" value="Leucine-rich Repeat Variant"/>
    <property type="match status" value="1"/>
</dbReference>
<evidence type="ECO:0000256" key="8">
    <source>
        <dbReference type="ARBA" id="ARBA00023034"/>
    </source>
</evidence>
<proteinExistence type="predicted"/>
<feature type="region of interest" description="Disordered" evidence="11">
    <location>
        <begin position="1030"/>
        <end position="1060"/>
    </location>
</feature>
<feature type="region of interest" description="Disordered" evidence="11">
    <location>
        <begin position="1380"/>
        <end position="1401"/>
    </location>
</feature>
<dbReference type="PANTHER" id="PTHR10635:SF0">
    <property type="entry name" value="COATOMER SUBUNIT BETA"/>
    <property type="match status" value="1"/>
</dbReference>
<dbReference type="InterPro" id="IPR002553">
    <property type="entry name" value="Clathrin/coatomer_adapt-like_N"/>
</dbReference>
<feature type="compositionally biased region" description="Polar residues" evidence="11">
    <location>
        <begin position="756"/>
        <end position="773"/>
    </location>
</feature>
<evidence type="ECO:0000256" key="2">
    <source>
        <dbReference type="ARBA" id="ARBA00004347"/>
    </source>
</evidence>
<evidence type="ECO:0000313" key="15">
    <source>
        <dbReference type="Proteomes" id="UP000541610"/>
    </source>
</evidence>
<dbReference type="GO" id="GO:0000139">
    <property type="term" value="C:Golgi membrane"/>
    <property type="evidence" value="ECO:0007669"/>
    <property type="project" value="UniProtKB-SubCell"/>
</dbReference>
<dbReference type="InterPro" id="IPR020422">
    <property type="entry name" value="TYR_PHOSPHATASE_DUAL_dom"/>
</dbReference>
<dbReference type="EMBL" id="JABANP010000018">
    <property type="protein sequence ID" value="KAF4695665.1"/>
    <property type="molecule type" value="Genomic_DNA"/>
</dbReference>
<feature type="domain" description="Tyrosine-protein phosphatase" evidence="13">
    <location>
        <begin position="1134"/>
        <end position="1250"/>
    </location>
</feature>
<dbReference type="CDD" id="cd14498">
    <property type="entry name" value="DSP"/>
    <property type="match status" value="1"/>
</dbReference>
<dbReference type="Pfam" id="PF00782">
    <property type="entry name" value="DSPc"/>
    <property type="match status" value="1"/>
</dbReference>
<dbReference type="Pfam" id="PF07718">
    <property type="entry name" value="Coatamer_beta_C"/>
    <property type="match status" value="1"/>
</dbReference>